<accession>A0A0P4XK41</accession>
<dbReference type="EMBL" id="GDIP01243652">
    <property type="protein sequence ID" value="JAI79749.1"/>
    <property type="molecule type" value="Transcribed_RNA"/>
</dbReference>
<dbReference type="AlphaFoldDB" id="A0A0P4XK41"/>
<reference evidence="1" key="2">
    <citation type="submission" date="2015-10" db="EMBL/GenBank/DDBJ databases">
        <authorList>
            <person name="Gilbert D.G."/>
        </authorList>
    </citation>
    <scope>NUCLEOTIDE SEQUENCE</scope>
</reference>
<organism evidence="1">
    <name type="scientific">Daphnia magna</name>
    <dbReference type="NCBI Taxonomy" id="35525"/>
    <lineage>
        <taxon>Eukaryota</taxon>
        <taxon>Metazoa</taxon>
        <taxon>Ecdysozoa</taxon>
        <taxon>Arthropoda</taxon>
        <taxon>Crustacea</taxon>
        <taxon>Branchiopoda</taxon>
        <taxon>Diplostraca</taxon>
        <taxon>Cladocera</taxon>
        <taxon>Anomopoda</taxon>
        <taxon>Daphniidae</taxon>
        <taxon>Daphnia</taxon>
    </lineage>
</organism>
<sequence length="118" mass="13520">MWPEPSSSFLFKFPTSIPIDFAALLFGTLYRPSFPLFFVVVYICSFIYMAPFVQRGHFPSKSHWFTEQGGSVRPCDIYSAYLYTHRREQIVGLSSTTAEQGKSNSFLVSPLHSKNHLK</sequence>
<evidence type="ECO:0000313" key="1">
    <source>
        <dbReference type="EMBL" id="JAI79749.1"/>
    </source>
</evidence>
<reference evidence="1" key="1">
    <citation type="submission" date="2015-10" db="EMBL/GenBank/DDBJ databases">
        <title>Daphnia magna gene sets from two clonal populations assembled and annotated with EvidentialGene.</title>
        <authorList>
            <person name="Gilbert D."/>
            <person name="Podicheti R."/>
            <person name="Orsini L."/>
            <person name="Colbourne J."/>
            <person name="Pfrender M."/>
        </authorList>
    </citation>
    <scope>NUCLEOTIDE SEQUENCE</scope>
</reference>
<proteinExistence type="predicted"/>
<name>A0A0P4XK41_9CRUS</name>
<protein>
    <submittedName>
        <fullName evidence="1">Uncharacterized protein</fullName>
    </submittedName>
</protein>